<gene>
    <name evidence="2" type="ORF">COCNU_10G005990</name>
</gene>
<reference evidence="2" key="1">
    <citation type="journal article" date="2017" name="Gigascience">
        <title>The genome draft of coconut (Cocos nucifera).</title>
        <authorList>
            <person name="Xiao Y."/>
            <person name="Xu P."/>
            <person name="Fan H."/>
            <person name="Baudouin L."/>
            <person name="Xia W."/>
            <person name="Bocs S."/>
            <person name="Xu J."/>
            <person name="Li Q."/>
            <person name="Guo A."/>
            <person name="Zhou L."/>
            <person name="Li J."/>
            <person name="Wu Y."/>
            <person name="Ma Z."/>
            <person name="Armero A."/>
            <person name="Issali A.E."/>
            <person name="Liu N."/>
            <person name="Peng M."/>
            <person name="Yang Y."/>
        </authorList>
    </citation>
    <scope>NUCLEOTIDE SEQUENCE</scope>
    <source>
        <tissue evidence="2">Spear leaf of Hainan Tall coconut</tissue>
    </source>
</reference>
<evidence type="ECO:0000313" key="2">
    <source>
        <dbReference type="EMBL" id="KAG1362380.1"/>
    </source>
</evidence>
<feature type="region of interest" description="Disordered" evidence="1">
    <location>
        <begin position="30"/>
        <end position="49"/>
    </location>
</feature>
<proteinExistence type="predicted"/>
<sequence length="84" mass="9143">MRGATTLPAKNILNRIYPMGKTWRLMTVSTPSRQEKNEPGEAGEITNNHVEPVVTFSRPPLPPVLGPLVALSLLEMSSSDGEES</sequence>
<reference evidence="2" key="2">
    <citation type="submission" date="2019-07" db="EMBL/GenBank/DDBJ databases">
        <authorList>
            <person name="Yang Y."/>
            <person name="Bocs S."/>
            <person name="Baudouin L."/>
        </authorList>
    </citation>
    <scope>NUCLEOTIDE SEQUENCE</scope>
    <source>
        <tissue evidence="2">Spear leaf of Hainan Tall coconut</tissue>
    </source>
</reference>
<dbReference type="Proteomes" id="UP000797356">
    <property type="component" value="Chromosome 10"/>
</dbReference>
<evidence type="ECO:0000256" key="1">
    <source>
        <dbReference type="SAM" id="MobiDB-lite"/>
    </source>
</evidence>
<organism evidence="2 3">
    <name type="scientific">Cocos nucifera</name>
    <name type="common">Coconut palm</name>
    <dbReference type="NCBI Taxonomy" id="13894"/>
    <lineage>
        <taxon>Eukaryota</taxon>
        <taxon>Viridiplantae</taxon>
        <taxon>Streptophyta</taxon>
        <taxon>Embryophyta</taxon>
        <taxon>Tracheophyta</taxon>
        <taxon>Spermatophyta</taxon>
        <taxon>Magnoliopsida</taxon>
        <taxon>Liliopsida</taxon>
        <taxon>Arecaceae</taxon>
        <taxon>Arecoideae</taxon>
        <taxon>Cocoseae</taxon>
        <taxon>Attaleinae</taxon>
        <taxon>Cocos</taxon>
    </lineage>
</organism>
<dbReference type="EMBL" id="CM017881">
    <property type="protein sequence ID" value="KAG1362380.1"/>
    <property type="molecule type" value="Genomic_DNA"/>
</dbReference>
<protein>
    <submittedName>
        <fullName evidence="2">Uncharacterized protein</fullName>
    </submittedName>
</protein>
<keyword evidence="3" id="KW-1185">Reference proteome</keyword>
<name>A0A8K0N7S8_COCNU</name>
<accession>A0A8K0N7S8</accession>
<dbReference type="AlphaFoldDB" id="A0A8K0N7S8"/>
<evidence type="ECO:0000313" key="3">
    <source>
        <dbReference type="Proteomes" id="UP000797356"/>
    </source>
</evidence>
<comment type="caution">
    <text evidence="2">The sequence shown here is derived from an EMBL/GenBank/DDBJ whole genome shotgun (WGS) entry which is preliminary data.</text>
</comment>